<dbReference type="EMBL" id="CP016282">
    <property type="protein sequence ID" value="ANP72188.1"/>
    <property type="molecule type" value="Genomic_DNA"/>
</dbReference>
<reference evidence="1 2" key="1">
    <citation type="submission" date="2016-06" db="EMBL/GenBank/DDBJ databases">
        <title>Genome sequencing of Cryobacterium arcticum PAMC 27867.</title>
        <authorList>
            <person name="Lee J."/>
            <person name="Kim O.-S."/>
        </authorList>
    </citation>
    <scope>NUCLEOTIDE SEQUENCE [LARGE SCALE GENOMIC DNA]</scope>
    <source>
        <strain evidence="1 2">PAMC 27867</strain>
    </source>
</reference>
<dbReference type="AlphaFoldDB" id="A0A1B1BI50"/>
<dbReference type="InterPro" id="IPR036108">
    <property type="entry name" value="4pyrrol_syn_uPrphyn_synt_sf"/>
</dbReference>
<evidence type="ECO:0000313" key="2">
    <source>
        <dbReference type="Proteomes" id="UP000092582"/>
    </source>
</evidence>
<keyword evidence="2" id="KW-1185">Reference proteome</keyword>
<dbReference type="Gene3D" id="3.40.50.10090">
    <property type="match status" value="1"/>
</dbReference>
<name>A0A1B1BI50_9MICO</name>
<dbReference type="Proteomes" id="UP000092582">
    <property type="component" value="Chromosome 1"/>
</dbReference>
<dbReference type="PATRIC" id="fig|670052.7.peg.1272"/>
<dbReference type="RefSeq" id="WP_066594479.1">
    <property type="nucleotide sequence ID" value="NZ_CP016282.1"/>
</dbReference>
<sequence length="72" mass="7754">MLEGRPARGFGVSIEHRWLSADTTDARVERLIEAIAGQQLDAVTFTSAPAVHALFSTAEALGRLNEAAEGFR</sequence>
<dbReference type="STRING" id="670052.PA27867_1222"/>
<dbReference type="OrthoDB" id="213853at2"/>
<dbReference type="SUPFAM" id="SSF69618">
    <property type="entry name" value="HemD-like"/>
    <property type="match status" value="1"/>
</dbReference>
<dbReference type="GO" id="GO:0004852">
    <property type="term" value="F:uroporphyrinogen-III synthase activity"/>
    <property type="evidence" value="ECO:0007669"/>
    <property type="project" value="InterPro"/>
</dbReference>
<dbReference type="GO" id="GO:0033014">
    <property type="term" value="P:tetrapyrrole biosynthetic process"/>
    <property type="evidence" value="ECO:0007669"/>
    <property type="project" value="InterPro"/>
</dbReference>
<gene>
    <name evidence="1" type="ORF">PA27867_1222</name>
</gene>
<accession>A0A1B1BI50</accession>
<proteinExistence type="predicted"/>
<organism evidence="1 2">
    <name type="scientific">Cryobacterium arcticum</name>
    <dbReference type="NCBI Taxonomy" id="670052"/>
    <lineage>
        <taxon>Bacteria</taxon>
        <taxon>Bacillati</taxon>
        <taxon>Actinomycetota</taxon>
        <taxon>Actinomycetes</taxon>
        <taxon>Micrococcales</taxon>
        <taxon>Microbacteriaceae</taxon>
        <taxon>Cryobacterium</taxon>
    </lineage>
</organism>
<evidence type="ECO:0000313" key="1">
    <source>
        <dbReference type="EMBL" id="ANP72188.1"/>
    </source>
</evidence>
<protein>
    <submittedName>
        <fullName evidence="1">Uncharacterized protein</fullName>
    </submittedName>
</protein>
<dbReference type="KEGG" id="cart:PA27867_1222"/>